<reference evidence="1 2" key="1">
    <citation type="submission" date="2016-07" db="EMBL/GenBank/DDBJ databases">
        <authorList>
            <person name="Lefevre C.T."/>
        </authorList>
    </citation>
    <scope>NUCLEOTIDE SEQUENCE [LARGE SCALE GENOMIC DNA]</scope>
    <source>
        <strain evidence="1">PR1</strain>
    </source>
</reference>
<evidence type="ECO:0000313" key="2">
    <source>
        <dbReference type="Proteomes" id="UP000231658"/>
    </source>
</evidence>
<accession>A0A1C3RH29</accession>
<dbReference type="InterPro" id="IPR001646">
    <property type="entry name" value="5peptide_repeat"/>
</dbReference>
<dbReference type="Proteomes" id="UP000231658">
    <property type="component" value="Unassembled WGS sequence"/>
</dbReference>
<keyword evidence="2" id="KW-1185">Reference proteome</keyword>
<dbReference type="RefSeq" id="WP_069188699.1">
    <property type="nucleotide sequence ID" value="NZ_FLYE01000018.1"/>
</dbReference>
<sequence>MSNVYHLQNLGKGSTEWNAWRESEKNVTPDLSHAEIKAVNLARIDLKEALLTQANLKQTNLSGGDLSGANMAGANMEGISLAGANMERANCAGVYLHKANLAGSKLRWANLSGAAVVGKSNMSGADLTGANLCGARLTGVNLSGANLTGANLAGADFRDADLTGADFTNADTSGAYFGGADLRGTLLEQYYDLFGPDPEMDEAAEEEELLAEEPEMEEPALEEDLSEDLLVDAPEPEPIIEPELEAEPELEPEPEIIEEEIVEPEPSLEEMFEAPVEPEPVPEPQPVQDDFDENAYNIYETKEAAIVTLCLPKFNEKSSEEEQDFLDLLRRYNRYFLHTDEAVAMAARGEAFFGAFENPNTALTCARGYLNILRDMKTDAYVGVNWGSVTSCTSADSDAKDLIINSITPMARLKPLAEPGEVLVLDELYRRPEIKKDNFEFEKVSRKWTKTFSENGPSFEVLCYSVKEASGE</sequence>
<dbReference type="Gene3D" id="3.30.70.1230">
    <property type="entry name" value="Nucleotide cyclase"/>
    <property type="match status" value="1"/>
</dbReference>
<evidence type="ECO:0008006" key="3">
    <source>
        <dbReference type="Google" id="ProtNLM"/>
    </source>
</evidence>
<evidence type="ECO:0000313" key="1">
    <source>
        <dbReference type="EMBL" id="SCA56601.1"/>
    </source>
</evidence>
<dbReference type="AlphaFoldDB" id="A0A1C3RH29"/>
<protein>
    <recommendedName>
        <fullName evidence="3">Pentapeptide repeat-containing protein</fullName>
    </recommendedName>
</protein>
<dbReference type="Gene3D" id="2.160.20.80">
    <property type="entry name" value="E3 ubiquitin-protein ligase SopA"/>
    <property type="match status" value="1"/>
</dbReference>
<dbReference type="STRING" id="1867952.MTBPR1_250004"/>
<dbReference type="InterPro" id="IPR029787">
    <property type="entry name" value="Nucleotide_cyclase"/>
</dbReference>
<dbReference type="OrthoDB" id="3034488at2"/>
<name>A0A1C3RH29_9PROT</name>
<dbReference type="EMBL" id="FLYE01000018">
    <property type="protein sequence ID" value="SCA56601.1"/>
    <property type="molecule type" value="Genomic_DNA"/>
</dbReference>
<organism evidence="1 2">
    <name type="scientific">Candidatus Terasakiella magnetica</name>
    <dbReference type="NCBI Taxonomy" id="1867952"/>
    <lineage>
        <taxon>Bacteria</taxon>
        <taxon>Pseudomonadati</taxon>
        <taxon>Pseudomonadota</taxon>
        <taxon>Alphaproteobacteria</taxon>
        <taxon>Rhodospirillales</taxon>
        <taxon>Terasakiellaceae</taxon>
        <taxon>Terasakiella</taxon>
    </lineage>
</organism>
<gene>
    <name evidence="1" type="ORF">MTBPR1_250004</name>
</gene>
<dbReference type="PANTHER" id="PTHR14136">
    <property type="entry name" value="BTB_POZ DOMAIN-CONTAINING PROTEIN KCTD9"/>
    <property type="match status" value="1"/>
</dbReference>
<proteinExistence type="predicted"/>
<dbReference type="SUPFAM" id="SSF55073">
    <property type="entry name" value="Nucleotide cyclase"/>
    <property type="match status" value="1"/>
</dbReference>
<dbReference type="Pfam" id="PF00805">
    <property type="entry name" value="Pentapeptide"/>
    <property type="match status" value="2"/>
</dbReference>
<dbReference type="PANTHER" id="PTHR14136:SF17">
    <property type="entry name" value="BTB_POZ DOMAIN-CONTAINING PROTEIN KCTD9"/>
    <property type="match status" value="1"/>
</dbReference>
<dbReference type="SUPFAM" id="SSF141571">
    <property type="entry name" value="Pentapeptide repeat-like"/>
    <property type="match status" value="1"/>
</dbReference>
<dbReference type="InterPro" id="IPR051082">
    <property type="entry name" value="Pentapeptide-BTB/POZ_domain"/>
</dbReference>